<dbReference type="InterPro" id="IPR018392">
    <property type="entry name" value="LysM"/>
</dbReference>
<sequence>MPFSAQAAGLGRISVLSALGQPLRAEIELNATADEVKSMTAAVAAPDAFKAAKLSYAPALTSVRMAVEQRGGKSYVRLSSVKPVNDPFVSLLVELNWQSGRLLREYTFLLDPPSMPAPKASAGVAAAPIVKPQAASARPIGGQAGGTYNVRRGDTLGKIAEQHLPQGVAVDQMLVALYRANPDAFVGNNVNRLRSGVILNVPDAAEVSAIPRAEARREVVAHAADFADYRRRVAARIAQTAPEPETAPSGQTSSGKITAKVEEPALPSAASKDQVKVSKTVDDATPVVADNGTAMAAATERLKSLEEDLVARDKALREATDRLAALEANIAELQKLIALKNENLAALQTQASTPAPAPTAAAPAPEPIASAPEASAPMAAPKAETPPASAAEQDAIDKELKALVAPEPAAEPAVAPAPPVEAPAPVAAEPTPTPTPAPAPAPTAPPPAEPSFLDSLIANPTTLYGGGGILALLLGYGLLRSRKNRAASPEATAMASVFPPDQNSVFGETGGQSVDTGSSSLIQTDFSQSGLSAIDADEGVDPVAEADVYMAYGRDAQAEEILLDALKGDPNRSAVHVKLLEIYGQRKNMKQFETTATELYSVTGGNGPDWAKAAEMGRKLDPENPLFLRGPQSEIDLPLDEALPDAAGFKADDDTTDDKAAFSAPVAEAVVEAAPSDIDAAIDGDESAEMPLDFSSSVPNPDAPSPSQLKDTWAIPGDLNQYTDSDLEAAAVAQIEEEAAPAAEAPDALDSGDLDFNLDLDEAEALPTADAASMEATEVAGRRLDESFTTTDAGLEFNLDLADADGVADASLDATRVDGVEPNADADVGQASDLDFDAEITLPEVDADAEPDVDADVKVAPEAEIAAEPEAEAEADLDLDLPKEDETKATADAAGVSVVDLEKTNFDGSLLDFDFDLDEGQPGAGNDDRMMATSLDLSDISLDLEGADDEVKPADAGPENAAAEPPPEIADDAVGGELDIDVGDELDDEAPVFDEPAPTAAEADEQAQEDDMMASLSKSVVTSLTDSRSMPDLPDDEDLNQEVDTKLELARAYEEMGDAEGARELLDEVIRDGNDAQQEQARAVFARLG</sequence>
<dbReference type="InterPro" id="IPR038440">
    <property type="entry name" value="FimV_C_sf"/>
</dbReference>
<keyword evidence="1" id="KW-0175">Coiled coil</keyword>
<dbReference type="Gene3D" id="1.20.58.2200">
    <property type="match status" value="1"/>
</dbReference>
<accession>A0A557QYR5</accession>
<evidence type="ECO:0000256" key="1">
    <source>
        <dbReference type="SAM" id="Coils"/>
    </source>
</evidence>
<feature type="region of interest" description="Disordered" evidence="2">
    <location>
        <begin position="689"/>
        <end position="711"/>
    </location>
</feature>
<dbReference type="EMBL" id="VMNK01000005">
    <property type="protein sequence ID" value="TVO58047.1"/>
    <property type="molecule type" value="Genomic_DNA"/>
</dbReference>
<feature type="region of interest" description="Disordered" evidence="2">
    <location>
        <begin position="946"/>
        <end position="974"/>
    </location>
</feature>
<dbReference type="CDD" id="cd00118">
    <property type="entry name" value="LysM"/>
    <property type="match status" value="1"/>
</dbReference>
<dbReference type="InterPro" id="IPR020011">
    <property type="entry name" value="FimV_C"/>
</dbReference>
<feature type="region of interest" description="Disordered" evidence="2">
    <location>
        <begin position="988"/>
        <end position="1041"/>
    </location>
</feature>
<evidence type="ECO:0000256" key="2">
    <source>
        <dbReference type="SAM" id="MobiDB-lite"/>
    </source>
</evidence>
<dbReference type="PROSITE" id="PS51782">
    <property type="entry name" value="LYSM"/>
    <property type="match status" value="1"/>
</dbReference>
<feature type="region of interest" description="Disordered" evidence="2">
    <location>
        <begin position="407"/>
        <end position="453"/>
    </location>
</feature>
<dbReference type="NCBIfam" id="TIGR03505">
    <property type="entry name" value="FimV_core"/>
    <property type="match status" value="1"/>
</dbReference>
<evidence type="ECO:0000259" key="3">
    <source>
        <dbReference type="PROSITE" id="PS51782"/>
    </source>
</evidence>
<evidence type="ECO:0000313" key="5">
    <source>
        <dbReference type="Proteomes" id="UP000319502"/>
    </source>
</evidence>
<organism evidence="4 5">
    <name type="scientific">Denitromonas halophila</name>
    <dbReference type="NCBI Taxonomy" id="1629404"/>
    <lineage>
        <taxon>Bacteria</taxon>
        <taxon>Pseudomonadati</taxon>
        <taxon>Pseudomonadota</taxon>
        <taxon>Betaproteobacteria</taxon>
        <taxon>Rhodocyclales</taxon>
        <taxon>Zoogloeaceae</taxon>
        <taxon>Denitromonas</taxon>
    </lineage>
</organism>
<dbReference type="InterPro" id="IPR036779">
    <property type="entry name" value="LysM_dom_sf"/>
</dbReference>
<feature type="compositionally biased region" description="Polar residues" evidence="2">
    <location>
        <begin position="694"/>
        <end position="710"/>
    </location>
</feature>
<dbReference type="AlphaFoldDB" id="A0A557QYR5"/>
<feature type="compositionally biased region" description="Acidic residues" evidence="2">
    <location>
        <begin position="865"/>
        <end position="879"/>
    </location>
</feature>
<dbReference type="Proteomes" id="UP000319502">
    <property type="component" value="Unassembled WGS sequence"/>
</dbReference>
<dbReference type="InterPro" id="IPR020012">
    <property type="entry name" value="LysM_FimV"/>
</dbReference>
<feature type="coiled-coil region" evidence="1">
    <location>
        <begin position="302"/>
        <end position="350"/>
    </location>
</feature>
<dbReference type="NCBIfam" id="TIGR03504">
    <property type="entry name" value="FimV_Cterm"/>
    <property type="match status" value="1"/>
</dbReference>
<feature type="region of interest" description="Disordered" evidence="2">
    <location>
        <begin position="350"/>
        <end position="393"/>
    </location>
</feature>
<keyword evidence="5" id="KW-1185">Reference proteome</keyword>
<dbReference type="OrthoDB" id="5298707at2"/>
<feature type="compositionally biased region" description="Low complexity" evidence="2">
    <location>
        <begin position="351"/>
        <end position="385"/>
    </location>
</feature>
<feature type="domain" description="LysM" evidence="3">
    <location>
        <begin position="146"/>
        <end position="201"/>
    </location>
</feature>
<dbReference type="RefSeq" id="WP_144308818.1">
    <property type="nucleotide sequence ID" value="NZ_VMNK01000005.1"/>
</dbReference>
<comment type="caution">
    <text evidence="4">The sequence shown here is derived from an EMBL/GenBank/DDBJ whole genome shotgun (WGS) entry which is preliminary data.</text>
</comment>
<evidence type="ECO:0000313" key="4">
    <source>
        <dbReference type="EMBL" id="TVO58047.1"/>
    </source>
</evidence>
<gene>
    <name evidence="4" type="ORF">FHP91_06500</name>
</gene>
<dbReference type="Pfam" id="PF25800">
    <property type="entry name" value="FimV_N"/>
    <property type="match status" value="1"/>
</dbReference>
<protein>
    <recommendedName>
        <fullName evidence="3">LysM domain-containing protein</fullName>
    </recommendedName>
</protein>
<feature type="region of interest" description="Disordered" evidence="2">
    <location>
        <begin position="861"/>
        <end position="882"/>
    </location>
</feature>
<name>A0A557QYR5_9RHOO</name>
<feature type="compositionally biased region" description="Polar residues" evidence="2">
    <location>
        <begin position="1016"/>
        <end position="1028"/>
    </location>
</feature>
<feature type="compositionally biased region" description="Acidic residues" evidence="2">
    <location>
        <begin position="1002"/>
        <end position="1012"/>
    </location>
</feature>
<dbReference type="Gene3D" id="3.10.350.10">
    <property type="entry name" value="LysM domain"/>
    <property type="match status" value="1"/>
</dbReference>
<feature type="compositionally biased region" description="Low complexity" evidence="2">
    <location>
        <begin position="954"/>
        <end position="963"/>
    </location>
</feature>
<proteinExistence type="predicted"/>
<dbReference type="InterPro" id="IPR057840">
    <property type="entry name" value="FimV_N"/>
</dbReference>
<reference evidence="4 5" key="1">
    <citation type="submission" date="2019-07" db="EMBL/GenBank/DDBJ databases">
        <title>The pathways for chlorine oxyanion respiration interact through the shared metabolite chlorate.</title>
        <authorList>
            <person name="Barnum T.P."/>
            <person name="Cheng Y."/>
            <person name="Hill K.A."/>
            <person name="Lucas L.N."/>
            <person name="Carlson H.K."/>
            <person name="Coates J.D."/>
        </authorList>
    </citation>
    <scope>NUCLEOTIDE SEQUENCE [LARGE SCALE GENOMIC DNA]</scope>
    <source>
        <strain evidence="4 5">SFB-3</strain>
    </source>
</reference>
<feature type="compositionally biased region" description="Pro residues" evidence="2">
    <location>
        <begin position="431"/>
        <end position="449"/>
    </location>
</feature>